<dbReference type="AlphaFoldDB" id="A0A284R1K9"/>
<sequence>MLCTTLAAAAFSLNSNFSSTELEEMSKRGGSPPTEGTLVKRARATPPPSKQIAISSSNDERSKGLIRTVKRTSSLEAPIISLAGAHSAEILSCRFDPTGQNIAACSADRSVSFWRTYPPNSNYGLLSNFSKAPILDLQWSLCSPTLYTVAADHTLCLTDVTTGHRIRKIRAHREIINSVDRTMAGGAGTELVATGSDDGTVKIWEGGEEGGKQAVATFDIGCPVTSVCWGADGANVYIGALDNEIHVYDLRKSQQVYTLTGHSDTPTSLALSPNGNYLLSPSFSSHTIIHDIRPFSSSPTRIHRVLQGAPAGFENTLLRGAWSKDDEGRRVAVGGADRAVCIWDVDSGKILYKLPGHKGTVTSVDFHPKEPIILTGSKDGTMILGEIESGVKV</sequence>
<feature type="repeat" description="WD" evidence="3">
    <location>
        <begin position="354"/>
        <end position="393"/>
    </location>
</feature>
<dbReference type="PANTHER" id="PTHR44006:SF1">
    <property type="entry name" value="U5 SMALL NUCLEAR RIBONUCLEOPROTEIN 40 KDA PROTEIN"/>
    <property type="match status" value="1"/>
</dbReference>
<dbReference type="OMA" id="IWDIRPY"/>
<evidence type="ECO:0000256" key="3">
    <source>
        <dbReference type="PROSITE-ProRule" id="PRU00221"/>
    </source>
</evidence>
<dbReference type="PROSITE" id="PS50294">
    <property type="entry name" value="WD_REPEATS_REGION"/>
    <property type="match status" value="2"/>
</dbReference>
<keyword evidence="6" id="KW-1185">Reference proteome</keyword>
<feature type="repeat" description="WD" evidence="3">
    <location>
        <begin position="327"/>
        <end position="353"/>
    </location>
</feature>
<dbReference type="CDD" id="cd00200">
    <property type="entry name" value="WD40"/>
    <property type="match status" value="1"/>
</dbReference>
<feature type="repeat" description="WD" evidence="3">
    <location>
        <begin position="169"/>
        <end position="205"/>
    </location>
</feature>
<dbReference type="InterPro" id="IPR001680">
    <property type="entry name" value="WD40_rpt"/>
</dbReference>
<evidence type="ECO:0000256" key="1">
    <source>
        <dbReference type="ARBA" id="ARBA00022574"/>
    </source>
</evidence>
<dbReference type="Pfam" id="PF00400">
    <property type="entry name" value="WD40"/>
    <property type="match status" value="5"/>
</dbReference>
<evidence type="ECO:0000313" key="6">
    <source>
        <dbReference type="Proteomes" id="UP000219338"/>
    </source>
</evidence>
<gene>
    <name evidence="5" type="ORF">ARMOST_05919</name>
</gene>
<keyword evidence="2" id="KW-0677">Repeat</keyword>
<dbReference type="PROSITE" id="PS50082">
    <property type="entry name" value="WD_REPEATS_2"/>
    <property type="match status" value="4"/>
</dbReference>
<dbReference type="EMBL" id="FUEG01000003">
    <property type="protein sequence ID" value="SJL02588.1"/>
    <property type="molecule type" value="Genomic_DNA"/>
</dbReference>
<name>A0A284R1K9_ARMOS</name>
<evidence type="ECO:0000256" key="2">
    <source>
        <dbReference type="ARBA" id="ARBA00022737"/>
    </source>
</evidence>
<keyword evidence="1 3" id="KW-0853">WD repeat</keyword>
<dbReference type="Proteomes" id="UP000219338">
    <property type="component" value="Unassembled WGS sequence"/>
</dbReference>
<dbReference type="Gene3D" id="2.130.10.10">
    <property type="entry name" value="YVTN repeat-like/Quinoprotein amine dehydrogenase"/>
    <property type="match status" value="1"/>
</dbReference>
<feature type="repeat" description="WD" evidence="3">
    <location>
        <begin position="83"/>
        <end position="114"/>
    </location>
</feature>
<feature type="region of interest" description="Disordered" evidence="4">
    <location>
        <begin position="22"/>
        <end position="61"/>
    </location>
</feature>
<dbReference type="GO" id="GO:0003723">
    <property type="term" value="F:RNA binding"/>
    <property type="evidence" value="ECO:0007669"/>
    <property type="project" value="TreeGrafter"/>
</dbReference>
<dbReference type="STRING" id="47428.A0A284R1K9"/>
<dbReference type="SUPFAM" id="SSF50978">
    <property type="entry name" value="WD40 repeat-like"/>
    <property type="match status" value="1"/>
</dbReference>
<dbReference type="SMART" id="SM00320">
    <property type="entry name" value="WD40"/>
    <property type="match status" value="7"/>
</dbReference>
<proteinExistence type="predicted"/>
<accession>A0A284R1K9</accession>
<evidence type="ECO:0000313" key="5">
    <source>
        <dbReference type="EMBL" id="SJL02588.1"/>
    </source>
</evidence>
<dbReference type="OrthoDB" id="1068471at2759"/>
<reference evidence="6" key="1">
    <citation type="journal article" date="2017" name="Nat. Ecol. Evol.">
        <title>Genome expansion and lineage-specific genetic innovations in the forest pathogenic fungi Armillaria.</title>
        <authorList>
            <person name="Sipos G."/>
            <person name="Prasanna A.N."/>
            <person name="Walter M.C."/>
            <person name="O'Connor E."/>
            <person name="Balint B."/>
            <person name="Krizsan K."/>
            <person name="Kiss B."/>
            <person name="Hess J."/>
            <person name="Varga T."/>
            <person name="Slot J."/>
            <person name="Riley R."/>
            <person name="Boka B."/>
            <person name="Rigling D."/>
            <person name="Barry K."/>
            <person name="Lee J."/>
            <person name="Mihaltcheva S."/>
            <person name="LaButti K."/>
            <person name="Lipzen A."/>
            <person name="Waldron R."/>
            <person name="Moloney N.M."/>
            <person name="Sperisen C."/>
            <person name="Kredics L."/>
            <person name="Vagvoelgyi C."/>
            <person name="Patrignani A."/>
            <person name="Fitzpatrick D."/>
            <person name="Nagy I."/>
            <person name="Doyle S."/>
            <person name="Anderson J.B."/>
            <person name="Grigoriev I.V."/>
            <person name="Gueldener U."/>
            <person name="Muensterkoetter M."/>
            <person name="Nagy L.G."/>
        </authorList>
    </citation>
    <scope>NUCLEOTIDE SEQUENCE [LARGE SCALE GENOMIC DNA]</scope>
    <source>
        <strain evidence="6">C18/9</strain>
    </source>
</reference>
<evidence type="ECO:0000256" key="4">
    <source>
        <dbReference type="SAM" id="MobiDB-lite"/>
    </source>
</evidence>
<protein>
    <submittedName>
        <fullName evidence="5">Related to U5 snRNP-specific 40 kD protein (Novel WD-40 repeat protein)</fullName>
    </submittedName>
</protein>
<dbReference type="InterPro" id="IPR052234">
    <property type="entry name" value="U5_snRNP_Component"/>
</dbReference>
<organism evidence="5 6">
    <name type="scientific">Armillaria ostoyae</name>
    <name type="common">Armillaria root rot fungus</name>
    <dbReference type="NCBI Taxonomy" id="47428"/>
    <lineage>
        <taxon>Eukaryota</taxon>
        <taxon>Fungi</taxon>
        <taxon>Dikarya</taxon>
        <taxon>Basidiomycota</taxon>
        <taxon>Agaricomycotina</taxon>
        <taxon>Agaricomycetes</taxon>
        <taxon>Agaricomycetidae</taxon>
        <taxon>Agaricales</taxon>
        <taxon>Marasmiineae</taxon>
        <taxon>Physalacriaceae</taxon>
        <taxon>Armillaria</taxon>
    </lineage>
</organism>
<dbReference type="InterPro" id="IPR015943">
    <property type="entry name" value="WD40/YVTN_repeat-like_dom_sf"/>
</dbReference>
<dbReference type="PANTHER" id="PTHR44006">
    <property type="entry name" value="U5 SMALL NUCLEAR RIBONUCLEOPROTEIN 40 KDA PROTEIN"/>
    <property type="match status" value="1"/>
</dbReference>
<dbReference type="InterPro" id="IPR036322">
    <property type="entry name" value="WD40_repeat_dom_sf"/>
</dbReference>
<dbReference type="GO" id="GO:0071013">
    <property type="term" value="C:catalytic step 2 spliceosome"/>
    <property type="evidence" value="ECO:0007669"/>
    <property type="project" value="TreeGrafter"/>
</dbReference>